<dbReference type="Proteomes" id="UP000265419">
    <property type="component" value="Unassembled WGS sequence"/>
</dbReference>
<dbReference type="EMBL" id="QQXK01000034">
    <property type="protein sequence ID" value="RII41173.1"/>
    <property type="molecule type" value="Genomic_DNA"/>
</dbReference>
<evidence type="ECO:0000313" key="2">
    <source>
        <dbReference type="EMBL" id="RII41173.1"/>
    </source>
</evidence>
<feature type="region of interest" description="Disordered" evidence="1">
    <location>
        <begin position="1"/>
        <end position="21"/>
    </location>
</feature>
<dbReference type="RefSeq" id="WP_119425729.1">
    <property type="nucleotide sequence ID" value="NZ_JBHOFJ010000007.1"/>
</dbReference>
<protein>
    <submittedName>
        <fullName evidence="2">Uncharacterized protein</fullName>
    </submittedName>
</protein>
<evidence type="ECO:0000256" key="1">
    <source>
        <dbReference type="SAM" id="MobiDB-lite"/>
    </source>
</evidence>
<accession>A0A399J6S4</accession>
<reference evidence="2 3" key="1">
    <citation type="submission" date="2018-07" db="EMBL/GenBank/DDBJ databases">
        <title>Arthrobacter sp. nov., isolated from raw cow's milk with high bacterial count.</title>
        <authorList>
            <person name="Hahne J."/>
            <person name="Isele D."/>
            <person name="Lipski A."/>
        </authorList>
    </citation>
    <scope>NUCLEOTIDE SEQUENCE [LARGE SCALE GENOMIC DNA]</scope>
    <source>
        <strain evidence="2 3">JZ R-35</strain>
    </source>
</reference>
<sequence length="352" mass="37972">MSQLPAPRRAHPAAPRAVARPRHGRATFWVESPLQLLSAIEAHTAGLTGDATAVNLRPGVAGLESTRTTLERALPAGVVLREGIGGLGAAWGSHHHRWGVGDLHSGQVQRALLAPLGERELVIIDDGLATLALLEQLASEKPVPLVRQSAPGGSQRRALGLAMWHLTRARAAAGKVLVVTAMPLPQALRRRLADVGVAVEGHRFEWLRAQPVEETFSEPTMVVGSALAADGLIREEPYLRWVESLTEEGPLSYFPHRRERGDALARLAAHPRITVRPNTVPVEMRLRGLFPGQRVQALPSTAIPSLRLLLGGRDVRVHGSRVPDAWWTAAASPELRAHLQSSVLSPSPRSAE</sequence>
<comment type="caution">
    <text evidence="2">The sequence shown here is derived from an EMBL/GenBank/DDBJ whole genome shotgun (WGS) entry which is preliminary data.</text>
</comment>
<name>A0A399J6S4_9MICC</name>
<organism evidence="2 3">
    <name type="scientific">Galactobacter valiniphilus</name>
    <dbReference type="NCBI Taxonomy" id="2676122"/>
    <lineage>
        <taxon>Bacteria</taxon>
        <taxon>Bacillati</taxon>
        <taxon>Actinomycetota</taxon>
        <taxon>Actinomycetes</taxon>
        <taxon>Micrococcales</taxon>
        <taxon>Micrococcaceae</taxon>
        <taxon>Galactobacter</taxon>
    </lineage>
</organism>
<dbReference type="AlphaFoldDB" id="A0A399J6S4"/>
<gene>
    <name evidence="2" type="ORF">DWB68_13950</name>
</gene>
<evidence type="ECO:0000313" key="3">
    <source>
        <dbReference type="Proteomes" id="UP000265419"/>
    </source>
</evidence>
<keyword evidence="3" id="KW-1185">Reference proteome</keyword>
<proteinExistence type="predicted"/>